<proteinExistence type="predicted"/>
<protein>
    <submittedName>
        <fullName evidence="1">Uncharacterized protein</fullName>
    </submittedName>
</protein>
<sequence>MLANQMIDEDLKKGGIGEAKKAFEFFRAFRNRSQLLAMLRLRSDNKQPFAQNQNTPAHNEKVLNLLEGILTDYHDLTDKELITIFGWAVRLAIFRKETQSPLPQKMSVPLPTPSGPVHNAGSSLLQPNETFRGTIVELLDSGVKIKHPDHPIESVLGVIDSDQMGKQQFKVKNTRWVKIRAVRTTAKGLTILELEPTANPNSK</sequence>
<dbReference type="STRING" id="765420.OSCT_2384"/>
<comment type="caution">
    <text evidence="1">The sequence shown here is derived from an EMBL/GenBank/DDBJ whole genome shotgun (WGS) entry which is preliminary data.</text>
</comment>
<reference evidence="1 2" key="1">
    <citation type="journal article" date="2011" name="J. Bacteriol.">
        <title>Draft genome sequence of the anoxygenic filamentous phototrophic bacterium Oscillochloris trichoides subsp. DG-6.</title>
        <authorList>
            <person name="Kuznetsov B.B."/>
            <person name="Ivanovsky R.N."/>
            <person name="Keppen O.I."/>
            <person name="Sukhacheva M.V."/>
            <person name="Bumazhkin B.K."/>
            <person name="Patutina E.O."/>
            <person name="Beletsky A.V."/>
            <person name="Mardanov A.V."/>
            <person name="Baslerov R.V."/>
            <person name="Panteleeva A.N."/>
            <person name="Kolganova T.V."/>
            <person name="Ravin N.V."/>
            <person name="Skryabin K.G."/>
        </authorList>
    </citation>
    <scope>NUCLEOTIDE SEQUENCE [LARGE SCALE GENOMIC DNA]</scope>
    <source>
        <strain evidence="1 2">DG-6</strain>
    </source>
</reference>
<evidence type="ECO:0000313" key="1">
    <source>
        <dbReference type="EMBL" id="EFO79699.1"/>
    </source>
</evidence>
<dbReference type="Proteomes" id="UP000054010">
    <property type="component" value="Unassembled WGS sequence"/>
</dbReference>
<organism evidence="1 2">
    <name type="scientific">Oscillochloris trichoides DG-6</name>
    <dbReference type="NCBI Taxonomy" id="765420"/>
    <lineage>
        <taxon>Bacteria</taxon>
        <taxon>Bacillati</taxon>
        <taxon>Chloroflexota</taxon>
        <taxon>Chloroflexia</taxon>
        <taxon>Chloroflexales</taxon>
        <taxon>Chloroflexineae</taxon>
        <taxon>Oscillochloridaceae</taxon>
        <taxon>Oscillochloris</taxon>
    </lineage>
</organism>
<accession>E1IGD3</accession>
<gene>
    <name evidence="1" type="ORF">OSCT_2384</name>
</gene>
<evidence type="ECO:0000313" key="2">
    <source>
        <dbReference type="Proteomes" id="UP000054010"/>
    </source>
</evidence>
<name>E1IGD3_9CHLR</name>
<dbReference type="EMBL" id="ADVR01000106">
    <property type="protein sequence ID" value="EFO79699.1"/>
    <property type="molecule type" value="Genomic_DNA"/>
</dbReference>
<dbReference type="HOGENOM" id="CLU_1347802_0_0_0"/>
<dbReference type="AlphaFoldDB" id="E1IGD3"/>
<keyword evidence="2" id="KW-1185">Reference proteome</keyword>